<feature type="transmembrane region" description="Helical" evidence="1">
    <location>
        <begin position="349"/>
        <end position="367"/>
    </location>
</feature>
<feature type="transmembrane region" description="Helical" evidence="1">
    <location>
        <begin position="152"/>
        <end position="177"/>
    </location>
</feature>
<accession>A0A382ERG2</accession>
<gene>
    <name evidence="2" type="ORF">METZ01_LOCUS206174</name>
</gene>
<keyword evidence="1" id="KW-0812">Transmembrane</keyword>
<evidence type="ECO:0008006" key="3">
    <source>
        <dbReference type="Google" id="ProtNLM"/>
    </source>
</evidence>
<dbReference type="AlphaFoldDB" id="A0A382ERG2"/>
<feature type="transmembrane region" description="Helical" evidence="1">
    <location>
        <begin position="110"/>
        <end position="140"/>
    </location>
</feature>
<proteinExistence type="predicted"/>
<evidence type="ECO:0000256" key="1">
    <source>
        <dbReference type="SAM" id="Phobius"/>
    </source>
</evidence>
<protein>
    <recommendedName>
        <fullName evidence="3">Glycosyltransferase RgtA/B/C/D-like domain-containing protein</fullName>
    </recommendedName>
</protein>
<evidence type="ECO:0000313" key="2">
    <source>
        <dbReference type="EMBL" id="SVB53320.1"/>
    </source>
</evidence>
<keyword evidence="1" id="KW-1133">Transmembrane helix</keyword>
<reference evidence="2" key="1">
    <citation type="submission" date="2018-05" db="EMBL/GenBank/DDBJ databases">
        <authorList>
            <person name="Lanie J.A."/>
            <person name="Ng W.-L."/>
            <person name="Kazmierczak K.M."/>
            <person name="Andrzejewski T.M."/>
            <person name="Davidsen T.M."/>
            <person name="Wayne K.J."/>
            <person name="Tettelin H."/>
            <person name="Glass J.I."/>
            <person name="Rusch D."/>
            <person name="Podicherti R."/>
            <person name="Tsui H.-C.T."/>
            <person name="Winkler M.E."/>
        </authorList>
    </citation>
    <scope>NUCLEOTIDE SEQUENCE</scope>
</reference>
<dbReference type="EMBL" id="UINC01045947">
    <property type="protein sequence ID" value="SVB53320.1"/>
    <property type="molecule type" value="Genomic_DNA"/>
</dbReference>
<feature type="transmembrane region" description="Helical" evidence="1">
    <location>
        <begin position="189"/>
        <end position="209"/>
    </location>
</feature>
<feature type="transmembrane region" description="Helical" evidence="1">
    <location>
        <begin position="258"/>
        <end position="281"/>
    </location>
</feature>
<organism evidence="2">
    <name type="scientific">marine metagenome</name>
    <dbReference type="NCBI Taxonomy" id="408172"/>
    <lineage>
        <taxon>unclassified sequences</taxon>
        <taxon>metagenomes</taxon>
        <taxon>ecological metagenomes</taxon>
    </lineage>
</organism>
<sequence length="418" mass="44921">MVGLGAAVLLWARAPFAPRNFWAEDGKLLFAQAMEGGWVESITSSNGGYFLFLPRVLGTVATLGPLEIAPAIMFAMCAIVSGWFAATIVLTGDRYLDQPLSRVALALLPVLLPIVGFDVIGGLANLHFVILCPAAAVLVGRQEGRGRQANDVVLATMAGLTSPLTLSLAPLAALRMWWDRRAYETRSPAPVVVGWAVGITVHLAMIFTMADNREFFSDRSISKAGFLFLERVVSYNLLPLWPRISNADATGGIDGELIIRALISLVMLVLLATTVVVAAVHHRRRGAKERAELIFALPISGAAMFLAGSMLTGSEPRYAVFPAFCIIWTLLIVRESFRDLDRIQPIGRVVAAVIGVFLLASVVTHWVPSPIRRTGPTWVVGLDTAAGECATDPDGRVEVPILPEGWTVALDCSDVVDG</sequence>
<feature type="transmembrane region" description="Helical" evidence="1">
    <location>
        <begin position="318"/>
        <end position="337"/>
    </location>
</feature>
<feature type="transmembrane region" description="Helical" evidence="1">
    <location>
        <begin position="293"/>
        <end position="312"/>
    </location>
</feature>
<feature type="transmembrane region" description="Helical" evidence="1">
    <location>
        <begin position="71"/>
        <end position="90"/>
    </location>
</feature>
<name>A0A382ERG2_9ZZZZ</name>
<keyword evidence="1" id="KW-0472">Membrane</keyword>